<dbReference type="Proteomes" id="UP000825935">
    <property type="component" value="Chromosome 28"/>
</dbReference>
<reference evidence="1" key="1">
    <citation type="submission" date="2021-08" db="EMBL/GenBank/DDBJ databases">
        <title>WGS assembly of Ceratopteris richardii.</title>
        <authorList>
            <person name="Marchant D.B."/>
            <person name="Chen G."/>
            <person name="Jenkins J."/>
            <person name="Shu S."/>
            <person name="Leebens-Mack J."/>
            <person name="Grimwood J."/>
            <person name="Schmutz J."/>
            <person name="Soltis P."/>
            <person name="Soltis D."/>
            <person name="Chen Z.-H."/>
        </authorList>
    </citation>
    <scope>NUCLEOTIDE SEQUENCE</scope>
    <source>
        <strain evidence="1">Whitten #5841</strain>
        <tissue evidence="1">Leaf</tissue>
    </source>
</reference>
<dbReference type="AlphaFoldDB" id="A0A8T2R9C2"/>
<evidence type="ECO:0000313" key="1">
    <source>
        <dbReference type="EMBL" id="KAH7292969.1"/>
    </source>
</evidence>
<gene>
    <name evidence="1" type="ORF">KP509_28G005800</name>
</gene>
<dbReference type="EMBL" id="CM035433">
    <property type="protein sequence ID" value="KAH7292969.1"/>
    <property type="molecule type" value="Genomic_DNA"/>
</dbReference>
<proteinExistence type="predicted"/>
<protein>
    <submittedName>
        <fullName evidence="1">Uncharacterized protein</fullName>
    </submittedName>
</protein>
<evidence type="ECO:0000313" key="2">
    <source>
        <dbReference type="Proteomes" id="UP000825935"/>
    </source>
</evidence>
<keyword evidence="2" id="KW-1185">Reference proteome</keyword>
<name>A0A8T2R9C2_CERRI</name>
<comment type="caution">
    <text evidence="1">The sequence shown here is derived from an EMBL/GenBank/DDBJ whole genome shotgun (WGS) entry which is preliminary data.</text>
</comment>
<sequence length="107" mass="12233">MRDLIDIIFSRWVECVIHLLQRLTLVNPSACFDITLASRGSVEVSSTYIFGPGPLTLHIINILSIKFAYSSCYRKMESSISAAMCTAAYSMFRTRKSKWEFDYHVLV</sequence>
<organism evidence="1 2">
    <name type="scientific">Ceratopteris richardii</name>
    <name type="common">Triangle waterfern</name>
    <dbReference type="NCBI Taxonomy" id="49495"/>
    <lineage>
        <taxon>Eukaryota</taxon>
        <taxon>Viridiplantae</taxon>
        <taxon>Streptophyta</taxon>
        <taxon>Embryophyta</taxon>
        <taxon>Tracheophyta</taxon>
        <taxon>Polypodiopsida</taxon>
        <taxon>Polypodiidae</taxon>
        <taxon>Polypodiales</taxon>
        <taxon>Pteridineae</taxon>
        <taxon>Pteridaceae</taxon>
        <taxon>Parkerioideae</taxon>
        <taxon>Ceratopteris</taxon>
    </lineage>
</organism>
<accession>A0A8T2R9C2</accession>